<reference evidence="2 3" key="1">
    <citation type="submission" date="2023-11" db="EMBL/GenBank/DDBJ databases">
        <title>30 novel species of actinomycetes from the DSMZ collection.</title>
        <authorList>
            <person name="Nouioui I."/>
        </authorList>
    </citation>
    <scope>NUCLEOTIDE SEQUENCE [LARGE SCALE GENOMIC DNA]</scope>
    <source>
        <strain evidence="2 3">DSM 41602</strain>
    </source>
</reference>
<proteinExistence type="predicted"/>
<protein>
    <recommendedName>
        <fullName evidence="4">Histidine kinase/HSP90-like ATPase domain-containing protein</fullName>
    </recommendedName>
</protein>
<feature type="region of interest" description="Disordered" evidence="1">
    <location>
        <begin position="54"/>
        <end position="109"/>
    </location>
</feature>
<evidence type="ECO:0000313" key="3">
    <source>
        <dbReference type="Proteomes" id="UP001354649"/>
    </source>
</evidence>
<dbReference type="AlphaFoldDB" id="A0ABD5JIG1"/>
<sequence length="109" mass="11332">MDEPLGGVGAGRGERAAHEILLCGAPAPEHARYLGAAGGLAVLKALHRPAGTVEVATDESEGAAGARLRLTIPGDGREPGGTRFEGRDSRPTGRRRRQSVPHPSPSRRP</sequence>
<dbReference type="RefSeq" id="WP_156107475.1">
    <property type="nucleotide sequence ID" value="NZ_CP127865.1"/>
</dbReference>
<name>A0ABD5JIG1_9ACTN</name>
<evidence type="ECO:0008006" key="4">
    <source>
        <dbReference type="Google" id="ProtNLM"/>
    </source>
</evidence>
<dbReference type="Proteomes" id="UP001354649">
    <property type="component" value="Unassembled WGS sequence"/>
</dbReference>
<accession>A0ABD5JIG1</accession>
<feature type="compositionally biased region" description="Basic residues" evidence="1">
    <location>
        <begin position="92"/>
        <end position="109"/>
    </location>
</feature>
<evidence type="ECO:0000256" key="1">
    <source>
        <dbReference type="SAM" id="MobiDB-lite"/>
    </source>
</evidence>
<organism evidence="2 3">
    <name type="scientific">Streptomyces antimycoticus</name>
    <dbReference type="NCBI Taxonomy" id="68175"/>
    <lineage>
        <taxon>Bacteria</taxon>
        <taxon>Bacillati</taxon>
        <taxon>Actinomycetota</taxon>
        <taxon>Actinomycetes</taxon>
        <taxon>Kitasatosporales</taxon>
        <taxon>Streptomycetaceae</taxon>
        <taxon>Streptomyces</taxon>
        <taxon>Streptomyces violaceusniger group</taxon>
    </lineage>
</organism>
<evidence type="ECO:0000313" key="2">
    <source>
        <dbReference type="EMBL" id="MEE4586949.1"/>
    </source>
</evidence>
<comment type="caution">
    <text evidence="2">The sequence shown here is derived from an EMBL/GenBank/DDBJ whole genome shotgun (WGS) entry which is preliminary data.</text>
</comment>
<gene>
    <name evidence="2" type="ORF">V2K49_28155</name>
</gene>
<feature type="compositionally biased region" description="Basic and acidic residues" evidence="1">
    <location>
        <begin position="75"/>
        <end position="91"/>
    </location>
</feature>
<dbReference type="EMBL" id="JAZBJQ010000021">
    <property type="protein sequence ID" value="MEE4586949.1"/>
    <property type="molecule type" value="Genomic_DNA"/>
</dbReference>